<gene>
    <name evidence="9" type="ORF">FNF28_05260</name>
    <name evidence="8" type="ORF">FNF29_05759</name>
    <name evidence="7" type="ORF">FNF31_07597</name>
</gene>
<evidence type="ECO:0000313" key="12">
    <source>
        <dbReference type="Proteomes" id="UP000325113"/>
    </source>
</evidence>
<dbReference type="EC" id="3.4.24.-" evidence="6"/>
<evidence type="ECO:0000256" key="2">
    <source>
        <dbReference type="ARBA" id="ARBA00022670"/>
    </source>
</evidence>
<dbReference type="GO" id="GO:0046872">
    <property type="term" value="F:metal ion binding"/>
    <property type="evidence" value="ECO:0007669"/>
    <property type="project" value="UniProtKB-KW"/>
</dbReference>
<evidence type="ECO:0000313" key="11">
    <source>
        <dbReference type="Proteomes" id="UP000324907"/>
    </source>
</evidence>
<dbReference type="GO" id="GO:0034982">
    <property type="term" value="P:mitochondrial protein processing"/>
    <property type="evidence" value="ECO:0007669"/>
    <property type="project" value="TreeGrafter"/>
</dbReference>
<dbReference type="InterPro" id="IPR019165">
    <property type="entry name" value="Peptidase_M76_ATP23"/>
</dbReference>
<evidence type="ECO:0000313" key="10">
    <source>
        <dbReference type="Proteomes" id="UP000323011"/>
    </source>
</evidence>
<keyword evidence="10" id="KW-1185">Reference proteome</keyword>
<dbReference type="EMBL" id="VLTL01000103">
    <property type="protein sequence ID" value="KAA0160913.1"/>
    <property type="molecule type" value="Genomic_DNA"/>
</dbReference>
<dbReference type="Pfam" id="PF09768">
    <property type="entry name" value="Peptidase_M76"/>
    <property type="match status" value="1"/>
</dbReference>
<dbReference type="Proteomes" id="UP000324907">
    <property type="component" value="Unassembled WGS sequence"/>
</dbReference>
<evidence type="ECO:0000256" key="6">
    <source>
        <dbReference type="RuleBase" id="RU364057"/>
    </source>
</evidence>
<keyword evidence="2 6" id="KW-0645">Protease</keyword>
<dbReference type="EMBL" id="VLTM01000165">
    <property type="protein sequence ID" value="KAA0147395.1"/>
    <property type="molecule type" value="Genomic_DNA"/>
</dbReference>
<dbReference type="Proteomes" id="UP000325113">
    <property type="component" value="Unassembled WGS sequence"/>
</dbReference>
<dbReference type="PANTHER" id="PTHR21711">
    <property type="entry name" value="MITOCHONDRIAL INNER MEMBRANE PROTEASE"/>
    <property type="match status" value="1"/>
</dbReference>
<evidence type="ECO:0000256" key="1">
    <source>
        <dbReference type="ARBA" id="ARBA00009915"/>
    </source>
</evidence>
<dbReference type="EMBL" id="VLTN01000040">
    <property type="protein sequence ID" value="KAA0149748.1"/>
    <property type="molecule type" value="Genomic_DNA"/>
</dbReference>
<reference evidence="10 11" key="1">
    <citation type="submission" date="2019-07" db="EMBL/GenBank/DDBJ databases">
        <title>Genomes of Cafeteria roenbergensis.</title>
        <authorList>
            <person name="Fischer M.G."/>
            <person name="Hackl T."/>
            <person name="Roman M."/>
        </authorList>
    </citation>
    <scope>NUCLEOTIDE SEQUENCE [LARGE SCALE GENOMIC DNA]</scope>
    <source>
        <strain evidence="8 10">BVI</strain>
        <strain evidence="7 12">Cflag</strain>
        <strain evidence="9 11">RCC970-E3</strain>
    </source>
</reference>
<evidence type="ECO:0000256" key="3">
    <source>
        <dbReference type="ARBA" id="ARBA00022723"/>
    </source>
</evidence>
<accession>A0A5A8CA99</accession>
<comment type="caution">
    <text evidence="8">The sequence shown here is derived from an EMBL/GenBank/DDBJ whole genome shotgun (WGS) entry which is preliminary data.</text>
</comment>
<protein>
    <recommendedName>
        <fullName evidence="6">Mitochondrial inner membrane protease ATP23</fullName>
        <ecNumber evidence="6">3.4.24.-</ecNumber>
    </recommendedName>
</protein>
<dbReference type="GO" id="GO:0005739">
    <property type="term" value="C:mitochondrion"/>
    <property type="evidence" value="ECO:0007669"/>
    <property type="project" value="GOC"/>
</dbReference>
<evidence type="ECO:0000313" key="8">
    <source>
        <dbReference type="EMBL" id="KAA0149748.1"/>
    </source>
</evidence>
<evidence type="ECO:0000256" key="4">
    <source>
        <dbReference type="ARBA" id="ARBA00022801"/>
    </source>
</evidence>
<proteinExistence type="inferred from homology"/>
<organism evidence="8 10">
    <name type="scientific">Cafeteria roenbergensis</name>
    <name type="common">Marine flagellate</name>
    <dbReference type="NCBI Taxonomy" id="33653"/>
    <lineage>
        <taxon>Eukaryota</taxon>
        <taxon>Sar</taxon>
        <taxon>Stramenopiles</taxon>
        <taxon>Bigyra</taxon>
        <taxon>Opalozoa</taxon>
        <taxon>Bicosoecida</taxon>
        <taxon>Cafeteriaceae</taxon>
        <taxon>Cafeteria</taxon>
    </lineage>
</organism>
<keyword evidence="4 6" id="KW-0378">Hydrolase</keyword>
<dbReference type="GO" id="GO:0004222">
    <property type="term" value="F:metalloendopeptidase activity"/>
    <property type="evidence" value="ECO:0007669"/>
    <property type="project" value="InterPro"/>
</dbReference>
<comment type="similarity">
    <text evidence="1 6">Belongs to the peptidase M76 family.</text>
</comment>
<keyword evidence="5 6" id="KW-0482">Metalloprotease</keyword>
<evidence type="ECO:0000313" key="7">
    <source>
        <dbReference type="EMBL" id="KAA0147395.1"/>
    </source>
</evidence>
<keyword evidence="3 6" id="KW-0479">Metal-binding</keyword>
<dbReference type="PANTHER" id="PTHR21711:SF0">
    <property type="entry name" value="MITOCHONDRIAL INNER MEMBRANE PROTEASE ATP23 HOMOLOG"/>
    <property type="match status" value="1"/>
</dbReference>
<evidence type="ECO:0000313" key="9">
    <source>
        <dbReference type="EMBL" id="KAA0160913.1"/>
    </source>
</evidence>
<sequence>MPLEKGGQSADHALADAVRALLTGEDADPGLVAHAKLFGTTRVATGVPHCPAGTSVEEAAVRLASGGDAIPVAGAPPSDDSSSITIRCMDCSKFDVGRMSSELESEGSHSEARASAGRAFFTSPPPTVLLCSDKLEASARTVREVLAHEMQHAVDFSRLGIDLGDCNGLACSEVRAALGAECAGHYMAVMRRSCAYERAVMATAVIFQRKFAKACVDRVFNKCISAPLTQNPLGPTPQRTIAATPAAKAAAAAACPLFEPFVPEQGSQTRR</sequence>
<dbReference type="GO" id="GO:0033615">
    <property type="term" value="P:mitochondrial proton-transporting ATP synthase complex assembly"/>
    <property type="evidence" value="ECO:0007669"/>
    <property type="project" value="TreeGrafter"/>
</dbReference>
<name>A0A5A8CA99_CAFRO</name>
<dbReference type="Proteomes" id="UP000323011">
    <property type="component" value="Unassembled WGS sequence"/>
</dbReference>
<dbReference type="AlphaFoldDB" id="A0A5A8CA99"/>
<evidence type="ECO:0000256" key="5">
    <source>
        <dbReference type="ARBA" id="ARBA00023049"/>
    </source>
</evidence>